<accession>A0A1J1LHF7</accession>
<organism evidence="1 2">
    <name type="scientific">Planktothrix tepida PCC 9214</name>
    <dbReference type="NCBI Taxonomy" id="671072"/>
    <lineage>
        <taxon>Bacteria</taxon>
        <taxon>Bacillati</taxon>
        <taxon>Cyanobacteriota</taxon>
        <taxon>Cyanophyceae</taxon>
        <taxon>Oscillatoriophycideae</taxon>
        <taxon>Oscillatoriales</taxon>
        <taxon>Microcoleaceae</taxon>
        <taxon>Planktothrix</taxon>
    </lineage>
</organism>
<protein>
    <recommendedName>
        <fullName evidence="3">AlgX/AlgJ SGNH hydrolase-like domain-containing protein</fullName>
    </recommendedName>
</protein>
<sequence length="289" mass="34313">MIKTLIGKSGYLFLNNDSNSEIQKHSQNIGNISNNLLDKYKHLNKYYLFVYPDKSVQCQKYLPDNVKILYRNEIDKYKEKLGDRVIDLYEILKHEEDVYYKTDTHINRKGNLIVFDFFCDYIQKKLEITINKPKIKLIKQPNVILSELGLGLGDLTWDTNKGDLLLEDIKDDFYFYEGILPIYNKYVFKDNDDLRLIEIKDKSLHEVILVGKVLNWSIISRYILYKKNGQANNNLKILIFYDSFLSNMLELILPLFSEIYLIKSTYTNDMTEIINPDFVFEFKIERFLN</sequence>
<gene>
    <name evidence="1" type="ORF">PL9214291057</name>
</gene>
<dbReference type="AlphaFoldDB" id="A0A1J1LHF7"/>
<reference evidence="2" key="1">
    <citation type="submission" date="2015-10" db="EMBL/GenBank/DDBJ databases">
        <authorList>
            <person name="Regsiter A."/>
            <person name="william w."/>
        </authorList>
    </citation>
    <scope>NUCLEOTIDE SEQUENCE [LARGE SCALE GENOMIC DNA]</scope>
</reference>
<dbReference type="OrthoDB" id="175771at2"/>
<evidence type="ECO:0000313" key="1">
    <source>
        <dbReference type="EMBL" id="CUR31466.1"/>
    </source>
</evidence>
<dbReference type="STRING" id="671072.PL9214291057"/>
<evidence type="ECO:0008006" key="3">
    <source>
        <dbReference type="Google" id="ProtNLM"/>
    </source>
</evidence>
<dbReference type="EMBL" id="CZDF01000132">
    <property type="protein sequence ID" value="CUR31466.1"/>
    <property type="molecule type" value="Genomic_DNA"/>
</dbReference>
<evidence type="ECO:0000313" key="2">
    <source>
        <dbReference type="Proteomes" id="UP000184315"/>
    </source>
</evidence>
<dbReference type="RefSeq" id="WP_072718311.1">
    <property type="nucleotide sequence ID" value="NZ_LN889782.1"/>
</dbReference>
<keyword evidence="2" id="KW-1185">Reference proteome</keyword>
<name>A0A1J1LHF7_9CYAN</name>
<dbReference type="Proteomes" id="UP000184315">
    <property type="component" value="Unassembled WGS sequence"/>
</dbReference>
<proteinExistence type="predicted"/>